<keyword evidence="4" id="KW-0949">S-adenosyl-L-methionine</keyword>
<comment type="catalytic activity">
    <reaction evidence="5">
        <text>a 2'-deoxyadenosine in DNA + S-adenosyl-L-methionine = an N(6)-methyl-2'-deoxyadenosine in DNA + S-adenosyl-L-homocysteine + H(+)</text>
        <dbReference type="Rhea" id="RHEA:15197"/>
        <dbReference type="Rhea" id="RHEA-COMP:12418"/>
        <dbReference type="Rhea" id="RHEA-COMP:12419"/>
        <dbReference type="ChEBI" id="CHEBI:15378"/>
        <dbReference type="ChEBI" id="CHEBI:57856"/>
        <dbReference type="ChEBI" id="CHEBI:59789"/>
        <dbReference type="ChEBI" id="CHEBI:90615"/>
        <dbReference type="ChEBI" id="CHEBI:90616"/>
        <dbReference type="EC" id="2.1.1.72"/>
    </reaction>
</comment>
<evidence type="ECO:0000256" key="5">
    <source>
        <dbReference type="ARBA" id="ARBA00047942"/>
    </source>
</evidence>
<reference evidence="7 8" key="1">
    <citation type="submission" date="2019-11" db="EMBL/GenBank/DDBJ databases">
        <title>Comparative genomics of hydrocarbon-degrading Desulfosarcina strains.</title>
        <authorList>
            <person name="Watanabe M."/>
            <person name="Kojima H."/>
            <person name="Fukui M."/>
        </authorList>
    </citation>
    <scope>NUCLEOTIDE SEQUENCE [LARGE SCALE GENOMIC DNA]</scope>
    <source>
        <strain evidence="8">oXyS1</strain>
    </source>
</reference>
<dbReference type="GO" id="GO:0032259">
    <property type="term" value="P:methylation"/>
    <property type="evidence" value="ECO:0007669"/>
    <property type="project" value="UniProtKB-KW"/>
</dbReference>
<sequence length="633" mass="70793">MILYLKRSLRTTLEKTVQDARDIAENAAMVALEQLGVGESEAYPHLTEADCKLRRKLRSHVHQLGDGCNPEGRLALDGLIEEVAYEHWHRMLFSRFLAENNLLMYPDPDNPVAVTLEECEDLATAEGTANGWELAARFTARMLPQIFRPNSPVFQLVLPPEQQQKLEHLVANLPVDVFAASDSLGWVYQFWQAKKKDDVNISEVKISTRDLPVVTQFFTEPYMVSFLLDNTLGAWFAARRLKIADLENARTEDELRSKAAIPGVSLDYLRFVRQKDGPWKPLGGSFESWPDNLSEFKMLDPCCGSGHFLVAAFSMLVPIRMDLEGLSNQEAADAVLRDNLHGLEIDRRCTEIAAFNLALTSWRLAGYRSMPTPQIACTGLATGGTREQWINIIEGQGSNRNLGYFFDQLYDLFGKAPYLGSLINPHRFLGSALPDKKGMAHLKRTLASAMEEEFESVADRYETDNIALGIAKAADLLADRYTLVATNVPYLGRDKQDEVLKDHLDTYYPLGRADLSAACVLRCLEFCTKGGTTALVTPQNWLNQKAYKKMRQMILENRSWNVMARLGTGGFETISGHIGRVALLLLSAIPPIDGHVMARIDLSKVKKAEKMAAMLRGDEPAEIVKTPQKEITA</sequence>
<dbReference type="REBASE" id="363269">
    <property type="entry name" value="DovoXyS1ORF6820P"/>
</dbReference>
<evidence type="ECO:0000313" key="8">
    <source>
        <dbReference type="Proteomes" id="UP000422108"/>
    </source>
</evidence>
<dbReference type="Gene3D" id="3.40.50.150">
    <property type="entry name" value="Vaccinia Virus protein VP39"/>
    <property type="match status" value="1"/>
</dbReference>
<evidence type="ECO:0000313" key="7">
    <source>
        <dbReference type="EMBL" id="BBO87502.1"/>
    </source>
</evidence>
<dbReference type="SUPFAM" id="SSF53335">
    <property type="entry name" value="S-adenosyl-L-methionine-dependent methyltransferases"/>
    <property type="match status" value="1"/>
</dbReference>
<dbReference type="GO" id="GO:0006304">
    <property type="term" value="P:DNA modification"/>
    <property type="evidence" value="ECO:0007669"/>
    <property type="project" value="InterPro"/>
</dbReference>
<dbReference type="RefSeq" id="WP_155308952.1">
    <property type="nucleotide sequence ID" value="NZ_AP021879.1"/>
</dbReference>
<dbReference type="GO" id="GO:0009007">
    <property type="term" value="F:site-specific DNA-methyltransferase (adenine-specific) activity"/>
    <property type="evidence" value="ECO:0007669"/>
    <property type="project" value="UniProtKB-EC"/>
</dbReference>
<evidence type="ECO:0000256" key="4">
    <source>
        <dbReference type="ARBA" id="ARBA00022691"/>
    </source>
</evidence>
<keyword evidence="2" id="KW-0489">Methyltransferase</keyword>
<accession>A0A5K8A4N4</accession>
<dbReference type="InterPro" id="IPR050953">
    <property type="entry name" value="N4_N6_ade-DNA_methylase"/>
</dbReference>
<proteinExistence type="predicted"/>
<keyword evidence="8" id="KW-1185">Reference proteome</keyword>
<dbReference type="InterPro" id="IPR029063">
    <property type="entry name" value="SAM-dependent_MTases_sf"/>
</dbReference>
<evidence type="ECO:0000256" key="2">
    <source>
        <dbReference type="ARBA" id="ARBA00022603"/>
    </source>
</evidence>
<evidence type="ECO:0000256" key="3">
    <source>
        <dbReference type="ARBA" id="ARBA00022679"/>
    </source>
</evidence>
<dbReference type="Proteomes" id="UP000422108">
    <property type="component" value="Chromosome"/>
</dbReference>
<keyword evidence="3" id="KW-0808">Transferase</keyword>
<gene>
    <name evidence="7" type="ORF">DSCOOX_06820</name>
</gene>
<feature type="domain" description="Type II methyltransferase M.TaqI-like" evidence="6">
    <location>
        <begin position="339"/>
        <end position="564"/>
    </location>
</feature>
<dbReference type="PANTHER" id="PTHR33841:SF1">
    <property type="entry name" value="DNA METHYLTRANSFERASE A"/>
    <property type="match status" value="1"/>
</dbReference>
<dbReference type="EMBL" id="AP021879">
    <property type="protein sequence ID" value="BBO87502.1"/>
    <property type="molecule type" value="Genomic_DNA"/>
</dbReference>
<evidence type="ECO:0000259" key="6">
    <source>
        <dbReference type="Pfam" id="PF07669"/>
    </source>
</evidence>
<dbReference type="InterPro" id="IPR011639">
    <property type="entry name" value="MethylTrfase_TaqI-like_dom"/>
</dbReference>
<protein>
    <recommendedName>
        <fullName evidence="1">site-specific DNA-methyltransferase (adenine-specific)</fullName>
        <ecNumber evidence="1">2.1.1.72</ecNumber>
    </recommendedName>
</protein>
<dbReference type="Pfam" id="PF07669">
    <property type="entry name" value="Eco57I"/>
    <property type="match status" value="1"/>
</dbReference>
<dbReference type="AlphaFoldDB" id="A0A5K8A4N4"/>
<dbReference type="PANTHER" id="PTHR33841">
    <property type="entry name" value="DNA METHYLTRANSFERASE YEEA-RELATED"/>
    <property type="match status" value="1"/>
</dbReference>
<dbReference type="EC" id="2.1.1.72" evidence="1"/>
<organism evidence="7 8">
    <name type="scientific">Desulfosarcina ovata subsp. ovata</name>
    <dbReference type="NCBI Taxonomy" id="2752305"/>
    <lineage>
        <taxon>Bacteria</taxon>
        <taxon>Pseudomonadati</taxon>
        <taxon>Thermodesulfobacteriota</taxon>
        <taxon>Desulfobacteria</taxon>
        <taxon>Desulfobacterales</taxon>
        <taxon>Desulfosarcinaceae</taxon>
        <taxon>Desulfosarcina</taxon>
    </lineage>
</organism>
<name>A0A5K8A4N4_9BACT</name>
<evidence type="ECO:0000256" key="1">
    <source>
        <dbReference type="ARBA" id="ARBA00011900"/>
    </source>
</evidence>